<sequence length="211" mass="22818">MSEGRSQDVRTGEVRIYLVDDNDGFRDSTAWLLETAGFQVQAYASAPAFLEAYAQERHGGGAQCLVSDIRMPLMSGLQLQEELRRRGIGLPLVFVTAHGDVPLAVEAMRKGAANFLEKPFSDEGLIEAIRAAVANARNHAGGGEGGDDRLAKLSPRERQVMDLVVASKPNKIIADVLGISVKTVELHRSNMMNKLGVRSLPELMKVALGHG</sequence>
<dbReference type="InterPro" id="IPR036388">
    <property type="entry name" value="WH-like_DNA-bd_sf"/>
</dbReference>
<dbReference type="PANTHER" id="PTHR44688:SF16">
    <property type="entry name" value="DNA-BINDING TRANSCRIPTIONAL ACTIVATOR DEVR_DOSR"/>
    <property type="match status" value="1"/>
</dbReference>
<dbReference type="PROSITE" id="PS50043">
    <property type="entry name" value="HTH_LUXR_2"/>
    <property type="match status" value="1"/>
</dbReference>
<dbReference type="AlphaFoldDB" id="A0AAU9AMT9"/>
<evidence type="ECO:0000313" key="8">
    <source>
        <dbReference type="Proteomes" id="UP000218824"/>
    </source>
</evidence>
<dbReference type="InterPro" id="IPR011006">
    <property type="entry name" value="CheY-like_superfamily"/>
</dbReference>
<keyword evidence="1" id="KW-0805">Transcription regulation</keyword>
<keyword evidence="2 7" id="KW-0238">DNA-binding</keyword>
<dbReference type="Pfam" id="PF00196">
    <property type="entry name" value="GerE"/>
    <property type="match status" value="1"/>
</dbReference>
<dbReference type="SUPFAM" id="SSF52172">
    <property type="entry name" value="CheY-like"/>
    <property type="match status" value="1"/>
</dbReference>
<evidence type="ECO:0000259" key="6">
    <source>
        <dbReference type="PROSITE" id="PS50110"/>
    </source>
</evidence>
<dbReference type="InterPro" id="IPR000792">
    <property type="entry name" value="Tscrpt_reg_LuxR_C"/>
</dbReference>
<dbReference type="EMBL" id="AP014940">
    <property type="protein sequence ID" value="BAW00298.1"/>
    <property type="molecule type" value="Genomic_DNA"/>
</dbReference>
<protein>
    <submittedName>
        <fullName evidence="7">DNA-binding response regulator</fullName>
    </submittedName>
</protein>
<dbReference type="PROSITE" id="PS50110">
    <property type="entry name" value="RESPONSE_REGULATORY"/>
    <property type="match status" value="1"/>
</dbReference>
<dbReference type="PANTHER" id="PTHR44688">
    <property type="entry name" value="DNA-BINDING TRANSCRIPTIONAL ACTIVATOR DEVR_DOSR"/>
    <property type="match status" value="1"/>
</dbReference>
<evidence type="ECO:0000256" key="3">
    <source>
        <dbReference type="ARBA" id="ARBA00023163"/>
    </source>
</evidence>
<dbReference type="Proteomes" id="UP000218824">
    <property type="component" value="Chromosome"/>
</dbReference>
<evidence type="ECO:0000256" key="4">
    <source>
        <dbReference type="PROSITE-ProRule" id="PRU00169"/>
    </source>
</evidence>
<dbReference type="PRINTS" id="PR00038">
    <property type="entry name" value="HTHLUXR"/>
</dbReference>
<dbReference type="InterPro" id="IPR016032">
    <property type="entry name" value="Sig_transdc_resp-reg_C-effctor"/>
</dbReference>
<evidence type="ECO:0000256" key="1">
    <source>
        <dbReference type="ARBA" id="ARBA00023015"/>
    </source>
</evidence>
<dbReference type="GO" id="GO:0000160">
    <property type="term" value="P:phosphorelay signal transduction system"/>
    <property type="evidence" value="ECO:0007669"/>
    <property type="project" value="InterPro"/>
</dbReference>
<dbReference type="InterPro" id="IPR001789">
    <property type="entry name" value="Sig_transdc_resp-reg_receiver"/>
</dbReference>
<dbReference type="GeneID" id="83066868"/>
<gene>
    <name evidence="7" type="primary">fixJ</name>
    <name evidence="7" type="ORF">LEN_4810</name>
</gene>
<proteinExistence type="predicted"/>
<keyword evidence="4" id="KW-0597">Phosphoprotein</keyword>
<reference evidence="7 8" key="1">
    <citation type="journal article" date="2017" name="DNA Res.">
        <title>Complete genome sequence and expression profile of the commercial lytic enzyme producer Lysobacter enzymogenes M497-1.</title>
        <authorList>
            <person name="Takami H."/>
            <person name="Toyoda A."/>
            <person name="Uchiyama I."/>
            <person name="Itoh T."/>
            <person name="Takaki Y."/>
            <person name="Arai W."/>
            <person name="Nishi S."/>
            <person name="Kawai M."/>
            <person name="Shinya K."/>
            <person name="Ikeda H."/>
        </authorList>
    </citation>
    <scope>NUCLEOTIDE SEQUENCE [LARGE SCALE GENOMIC DNA]</scope>
    <source>
        <strain evidence="7 8">M497-1</strain>
    </source>
</reference>
<dbReference type="Gene3D" id="3.40.50.2300">
    <property type="match status" value="1"/>
</dbReference>
<dbReference type="SMART" id="SM00448">
    <property type="entry name" value="REC"/>
    <property type="match status" value="1"/>
</dbReference>
<dbReference type="CDD" id="cd06170">
    <property type="entry name" value="LuxR_C_like"/>
    <property type="match status" value="1"/>
</dbReference>
<dbReference type="SUPFAM" id="SSF46894">
    <property type="entry name" value="C-terminal effector domain of the bipartite response regulators"/>
    <property type="match status" value="1"/>
</dbReference>
<dbReference type="CDD" id="cd17537">
    <property type="entry name" value="REC_FixJ"/>
    <property type="match status" value="1"/>
</dbReference>
<dbReference type="GO" id="GO:0003677">
    <property type="term" value="F:DNA binding"/>
    <property type="evidence" value="ECO:0007669"/>
    <property type="project" value="UniProtKB-KW"/>
</dbReference>
<evidence type="ECO:0000313" key="7">
    <source>
        <dbReference type="EMBL" id="BAW00298.1"/>
    </source>
</evidence>
<dbReference type="GO" id="GO:0006355">
    <property type="term" value="P:regulation of DNA-templated transcription"/>
    <property type="evidence" value="ECO:0007669"/>
    <property type="project" value="InterPro"/>
</dbReference>
<keyword evidence="3" id="KW-0804">Transcription</keyword>
<organism evidence="7 8">
    <name type="scientific">Lysobacter enzymogenes</name>
    <dbReference type="NCBI Taxonomy" id="69"/>
    <lineage>
        <taxon>Bacteria</taxon>
        <taxon>Pseudomonadati</taxon>
        <taxon>Pseudomonadota</taxon>
        <taxon>Gammaproteobacteria</taxon>
        <taxon>Lysobacterales</taxon>
        <taxon>Lysobacteraceae</taxon>
        <taxon>Lysobacter</taxon>
    </lineage>
</organism>
<dbReference type="KEGG" id="lem:LEN_4810"/>
<evidence type="ECO:0000256" key="2">
    <source>
        <dbReference type="ARBA" id="ARBA00023125"/>
    </source>
</evidence>
<feature type="domain" description="HTH luxR-type" evidence="5">
    <location>
        <begin position="146"/>
        <end position="211"/>
    </location>
</feature>
<feature type="domain" description="Response regulatory" evidence="6">
    <location>
        <begin position="15"/>
        <end position="133"/>
    </location>
</feature>
<dbReference type="Pfam" id="PF00072">
    <property type="entry name" value="Response_reg"/>
    <property type="match status" value="1"/>
</dbReference>
<evidence type="ECO:0000259" key="5">
    <source>
        <dbReference type="PROSITE" id="PS50043"/>
    </source>
</evidence>
<dbReference type="RefSeq" id="WP_096382592.1">
    <property type="nucleotide sequence ID" value="NZ_AP014940.1"/>
</dbReference>
<accession>A0AAU9AMT9</accession>
<feature type="modified residue" description="4-aspartylphosphate" evidence="4">
    <location>
        <position position="68"/>
    </location>
</feature>
<name>A0AAU9AMT9_LYSEN</name>
<dbReference type="SMART" id="SM00421">
    <property type="entry name" value="HTH_LUXR"/>
    <property type="match status" value="1"/>
</dbReference>
<dbReference type="Gene3D" id="1.10.10.10">
    <property type="entry name" value="Winged helix-like DNA-binding domain superfamily/Winged helix DNA-binding domain"/>
    <property type="match status" value="1"/>
</dbReference>